<gene>
    <name evidence="3" type="ORF">LLUT_LOCUS7301</name>
</gene>
<dbReference type="SUPFAM" id="SSF53098">
    <property type="entry name" value="Ribonuclease H-like"/>
    <property type="match status" value="1"/>
</dbReference>
<keyword evidence="4" id="KW-1185">Reference proteome</keyword>
<feature type="region of interest" description="Disordered" evidence="1">
    <location>
        <begin position="1"/>
        <end position="33"/>
    </location>
</feature>
<evidence type="ECO:0000313" key="4">
    <source>
        <dbReference type="Proteomes" id="UP001497480"/>
    </source>
</evidence>
<dbReference type="PANTHER" id="PTHR47723">
    <property type="entry name" value="OS05G0353850 PROTEIN"/>
    <property type="match status" value="1"/>
</dbReference>
<dbReference type="InterPro" id="IPR012337">
    <property type="entry name" value="RNaseH-like_sf"/>
</dbReference>
<dbReference type="InterPro" id="IPR053151">
    <property type="entry name" value="RNase_H-like"/>
</dbReference>
<dbReference type="Gene3D" id="3.30.420.10">
    <property type="entry name" value="Ribonuclease H-like superfamily/Ribonuclease H"/>
    <property type="match status" value="1"/>
</dbReference>
<proteinExistence type="predicted"/>
<accession>A0AAV1WAU4</accession>
<dbReference type="InterPro" id="IPR036397">
    <property type="entry name" value="RNaseH_sf"/>
</dbReference>
<dbReference type="InterPro" id="IPR044730">
    <property type="entry name" value="RNase_H-like_dom_plant"/>
</dbReference>
<evidence type="ECO:0000259" key="2">
    <source>
        <dbReference type="Pfam" id="PF13456"/>
    </source>
</evidence>
<reference evidence="3 4" key="1">
    <citation type="submission" date="2024-03" db="EMBL/GenBank/DDBJ databases">
        <authorList>
            <person name="Martinez-Hernandez J."/>
        </authorList>
    </citation>
    <scope>NUCLEOTIDE SEQUENCE [LARGE SCALE GENOMIC DNA]</scope>
</reference>
<dbReference type="Pfam" id="PF13456">
    <property type="entry name" value="RVT_3"/>
    <property type="match status" value="1"/>
</dbReference>
<evidence type="ECO:0000256" key="1">
    <source>
        <dbReference type="SAM" id="MobiDB-lite"/>
    </source>
</evidence>
<sequence>MARPENPNRNIGVTNKETNNHDSPENSQKARNVDEESLCDNLHDKDHRNWGYDNPFSTRGAFVHNHGKSKFVGHARDKHGVHQKRPCNEETSGHEATNLIVKEGDKLFCDLNVYDTGLVGEAGHSKLTTKNNANGSNNIHCPGYIRAGMNSMILVRMGSDAELPDNNHLETSKGDCIVLSIHNEENIELVHETLGTMMKEDEGQYTLMDNAQVLRRVLKHVKWVSPPYGTFKLNIDGSSFGNLGRTGFRGLICCARGLWIFGFSGYVGLSTNMHGELKSILHGLTHVWDSGFRNVICHSDSLESISLIKGNIHHFHMYITLAFAIKELLNRERIVLLDHVVRETNLCANFLAKLGAREDISSKVWEQPPNELSSLLSRDQNGHLYVSV</sequence>
<dbReference type="GO" id="GO:0003676">
    <property type="term" value="F:nucleic acid binding"/>
    <property type="evidence" value="ECO:0007669"/>
    <property type="project" value="InterPro"/>
</dbReference>
<dbReference type="InterPro" id="IPR002156">
    <property type="entry name" value="RNaseH_domain"/>
</dbReference>
<dbReference type="GO" id="GO:0004523">
    <property type="term" value="F:RNA-DNA hybrid ribonuclease activity"/>
    <property type="evidence" value="ECO:0007669"/>
    <property type="project" value="InterPro"/>
</dbReference>
<protein>
    <recommendedName>
        <fullName evidence="2">RNase H type-1 domain-containing protein</fullName>
    </recommendedName>
</protein>
<dbReference type="AlphaFoldDB" id="A0AAV1WAU4"/>
<dbReference type="PANTHER" id="PTHR47723:SF19">
    <property type="entry name" value="POLYNUCLEOTIDYL TRANSFERASE, RIBONUCLEASE H-LIKE SUPERFAMILY PROTEIN"/>
    <property type="match status" value="1"/>
</dbReference>
<evidence type="ECO:0000313" key="3">
    <source>
        <dbReference type="EMBL" id="CAL0306241.1"/>
    </source>
</evidence>
<dbReference type="EMBL" id="CAXHTB010000005">
    <property type="protein sequence ID" value="CAL0306241.1"/>
    <property type="molecule type" value="Genomic_DNA"/>
</dbReference>
<name>A0AAV1WAU4_LUPLU</name>
<organism evidence="3 4">
    <name type="scientific">Lupinus luteus</name>
    <name type="common">European yellow lupine</name>
    <dbReference type="NCBI Taxonomy" id="3873"/>
    <lineage>
        <taxon>Eukaryota</taxon>
        <taxon>Viridiplantae</taxon>
        <taxon>Streptophyta</taxon>
        <taxon>Embryophyta</taxon>
        <taxon>Tracheophyta</taxon>
        <taxon>Spermatophyta</taxon>
        <taxon>Magnoliopsida</taxon>
        <taxon>eudicotyledons</taxon>
        <taxon>Gunneridae</taxon>
        <taxon>Pentapetalae</taxon>
        <taxon>rosids</taxon>
        <taxon>fabids</taxon>
        <taxon>Fabales</taxon>
        <taxon>Fabaceae</taxon>
        <taxon>Papilionoideae</taxon>
        <taxon>50 kb inversion clade</taxon>
        <taxon>genistoids sensu lato</taxon>
        <taxon>core genistoids</taxon>
        <taxon>Genisteae</taxon>
        <taxon>Lupinus</taxon>
    </lineage>
</organism>
<dbReference type="CDD" id="cd06222">
    <property type="entry name" value="RNase_H_like"/>
    <property type="match status" value="1"/>
</dbReference>
<dbReference type="Proteomes" id="UP001497480">
    <property type="component" value="Unassembled WGS sequence"/>
</dbReference>
<feature type="compositionally biased region" description="Polar residues" evidence="1">
    <location>
        <begin position="7"/>
        <end position="17"/>
    </location>
</feature>
<feature type="domain" description="RNase H type-1" evidence="2">
    <location>
        <begin position="234"/>
        <end position="354"/>
    </location>
</feature>
<comment type="caution">
    <text evidence="3">The sequence shown here is derived from an EMBL/GenBank/DDBJ whole genome shotgun (WGS) entry which is preliminary data.</text>
</comment>